<evidence type="ECO:0000313" key="1">
    <source>
        <dbReference type="EMBL" id="JAD59315.1"/>
    </source>
</evidence>
<dbReference type="AlphaFoldDB" id="A0A0A9BDK1"/>
<dbReference type="EMBL" id="GBRH01238580">
    <property type="protein sequence ID" value="JAD59315.1"/>
    <property type="molecule type" value="Transcribed_RNA"/>
</dbReference>
<sequence length="49" mass="5723">MFCTLLRPTRCSLLCFKIPWKLLLRLAFSVKSISGIHIELLRKLESSIF</sequence>
<reference evidence="1" key="2">
    <citation type="journal article" date="2015" name="Data Brief">
        <title>Shoot transcriptome of the giant reed, Arundo donax.</title>
        <authorList>
            <person name="Barrero R.A."/>
            <person name="Guerrero F.D."/>
            <person name="Moolhuijzen P."/>
            <person name="Goolsby J.A."/>
            <person name="Tidwell J."/>
            <person name="Bellgard S.E."/>
            <person name="Bellgard M.I."/>
        </authorList>
    </citation>
    <scope>NUCLEOTIDE SEQUENCE</scope>
    <source>
        <tissue evidence="1">Shoot tissue taken approximately 20 cm above the soil surface</tissue>
    </source>
</reference>
<name>A0A0A9BDK1_ARUDO</name>
<proteinExistence type="predicted"/>
<protein>
    <submittedName>
        <fullName evidence="1">Uncharacterized protein</fullName>
    </submittedName>
</protein>
<reference evidence="1" key="1">
    <citation type="submission" date="2014-09" db="EMBL/GenBank/DDBJ databases">
        <authorList>
            <person name="Magalhaes I.L.F."/>
            <person name="Oliveira U."/>
            <person name="Santos F.R."/>
            <person name="Vidigal T.H.D.A."/>
            <person name="Brescovit A.D."/>
            <person name="Santos A.J."/>
        </authorList>
    </citation>
    <scope>NUCLEOTIDE SEQUENCE</scope>
    <source>
        <tissue evidence="1">Shoot tissue taken approximately 20 cm above the soil surface</tissue>
    </source>
</reference>
<organism evidence="1">
    <name type="scientific">Arundo donax</name>
    <name type="common">Giant reed</name>
    <name type="synonym">Donax arundinaceus</name>
    <dbReference type="NCBI Taxonomy" id="35708"/>
    <lineage>
        <taxon>Eukaryota</taxon>
        <taxon>Viridiplantae</taxon>
        <taxon>Streptophyta</taxon>
        <taxon>Embryophyta</taxon>
        <taxon>Tracheophyta</taxon>
        <taxon>Spermatophyta</taxon>
        <taxon>Magnoliopsida</taxon>
        <taxon>Liliopsida</taxon>
        <taxon>Poales</taxon>
        <taxon>Poaceae</taxon>
        <taxon>PACMAD clade</taxon>
        <taxon>Arundinoideae</taxon>
        <taxon>Arundineae</taxon>
        <taxon>Arundo</taxon>
    </lineage>
</organism>
<accession>A0A0A9BDK1</accession>